<organism evidence="3 4">
    <name type="scientific">Candidatus Enterenecus faecium</name>
    <dbReference type="NCBI Taxonomy" id="2840780"/>
    <lineage>
        <taxon>Bacteria</taxon>
        <taxon>Bacillati</taxon>
        <taxon>Bacillota</taxon>
        <taxon>Clostridia</taxon>
        <taxon>Eubacteriales</taxon>
        <taxon>Candidatus Enterenecus</taxon>
    </lineage>
</organism>
<dbReference type="Pfam" id="PF13451">
    <property type="entry name" value="zf_Tbcl"/>
    <property type="match status" value="1"/>
</dbReference>
<reference evidence="3" key="2">
    <citation type="journal article" date="2021" name="PeerJ">
        <title>Extensive microbial diversity within the chicken gut microbiome revealed by metagenomics and culture.</title>
        <authorList>
            <person name="Gilroy R."/>
            <person name="Ravi A."/>
            <person name="Getino M."/>
            <person name="Pursley I."/>
            <person name="Horton D.L."/>
            <person name="Alikhan N.F."/>
            <person name="Baker D."/>
            <person name="Gharbi K."/>
            <person name="Hall N."/>
            <person name="Watson M."/>
            <person name="Adriaenssens E.M."/>
            <person name="Foster-Nyarko E."/>
            <person name="Jarju S."/>
            <person name="Secka A."/>
            <person name="Antonio M."/>
            <person name="Oren A."/>
            <person name="Chaudhuri R.R."/>
            <person name="La Ragione R."/>
            <person name="Hildebrand F."/>
            <person name="Pallen M.J."/>
        </authorList>
    </citation>
    <scope>NUCLEOTIDE SEQUENCE</scope>
    <source>
        <strain evidence="3">ChiGjej2B2-12916</strain>
    </source>
</reference>
<dbReference type="InterPro" id="IPR026363">
    <property type="entry name" value="CxxC-x17-CxxC_dom"/>
</dbReference>
<dbReference type="Proteomes" id="UP000886879">
    <property type="component" value="Unassembled WGS sequence"/>
</dbReference>
<sequence length="92" mass="10511">MYEDKTLVCKECGQEFVFTAGEQEFYAERGFQNEPQRCKACRDARKAAARGPREYFTATCAACGREAKVPFEPKSDRPVYCSECFAKMREEG</sequence>
<proteinExistence type="predicted"/>
<feature type="domain" description="CxxC-x17-CxxC" evidence="2">
    <location>
        <begin position="53"/>
        <end position="89"/>
    </location>
</feature>
<feature type="domain" description="Probable zinc-binding" evidence="1">
    <location>
        <begin position="3"/>
        <end position="48"/>
    </location>
</feature>
<name>A0A9D0YR53_9FIRM</name>
<reference evidence="3" key="1">
    <citation type="submission" date="2020-10" db="EMBL/GenBank/DDBJ databases">
        <authorList>
            <person name="Gilroy R."/>
        </authorList>
    </citation>
    <scope>NUCLEOTIDE SEQUENCE</scope>
    <source>
        <strain evidence="3">ChiGjej2B2-12916</strain>
    </source>
</reference>
<dbReference type="NCBIfam" id="TIGR04272">
    <property type="entry name" value="cxxc_cxxc_Mbark"/>
    <property type="match status" value="1"/>
</dbReference>
<evidence type="ECO:0000259" key="1">
    <source>
        <dbReference type="Pfam" id="PF13451"/>
    </source>
</evidence>
<dbReference type="InterPro" id="IPR025306">
    <property type="entry name" value="Zn-bnd_dom_prob"/>
</dbReference>
<evidence type="ECO:0000259" key="2">
    <source>
        <dbReference type="Pfam" id="PF23477"/>
    </source>
</evidence>
<dbReference type="Pfam" id="PF23477">
    <property type="entry name" value="zf_Tbcl_2"/>
    <property type="match status" value="1"/>
</dbReference>
<protein>
    <submittedName>
        <fullName evidence="3">Zinc-ribbon domain containing protein</fullName>
    </submittedName>
</protein>
<dbReference type="EMBL" id="DVFO01000009">
    <property type="protein sequence ID" value="HIQ60205.1"/>
    <property type="molecule type" value="Genomic_DNA"/>
</dbReference>
<dbReference type="AlphaFoldDB" id="A0A9D0YR53"/>
<comment type="caution">
    <text evidence="3">The sequence shown here is derived from an EMBL/GenBank/DDBJ whole genome shotgun (WGS) entry which is preliminary data.</text>
</comment>
<evidence type="ECO:0000313" key="4">
    <source>
        <dbReference type="Proteomes" id="UP000886879"/>
    </source>
</evidence>
<accession>A0A9D0YR53</accession>
<gene>
    <name evidence="3" type="ORF">IAD31_01190</name>
</gene>
<evidence type="ECO:0000313" key="3">
    <source>
        <dbReference type="EMBL" id="HIQ60205.1"/>
    </source>
</evidence>